<dbReference type="InterPro" id="IPR023296">
    <property type="entry name" value="Glyco_hydro_beta-prop_sf"/>
</dbReference>
<evidence type="ECO:0000259" key="5">
    <source>
        <dbReference type="Pfam" id="PF00251"/>
    </source>
</evidence>
<dbReference type="PROSITE" id="PS00609">
    <property type="entry name" value="GLYCOSYL_HYDROL_F32"/>
    <property type="match status" value="1"/>
</dbReference>
<evidence type="ECO:0000256" key="2">
    <source>
        <dbReference type="ARBA" id="ARBA00012758"/>
    </source>
</evidence>
<dbReference type="SMART" id="SM00640">
    <property type="entry name" value="Glyco_32"/>
    <property type="match status" value="1"/>
</dbReference>
<dbReference type="SUPFAM" id="SSF75005">
    <property type="entry name" value="Arabinanase/levansucrase/invertase"/>
    <property type="match status" value="1"/>
</dbReference>
<dbReference type="PANTHER" id="PTHR43101:SF1">
    <property type="entry name" value="BETA-FRUCTOSIDASE"/>
    <property type="match status" value="1"/>
</dbReference>
<proteinExistence type="inferred from homology"/>
<keyword evidence="3 6" id="KW-0378">Hydrolase</keyword>
<dbReference type="Gene3D" id="2.115.10.20">
    <property type="entry name" value="Glycosyl hydrolase domain, family 43"/>
    <property type="match status" value="1"/>
</dbReference>
<accession>A0A939BAA2</accession>
<dbReference type="EMBL" id="JACLYU010000007">
    <property type="protein sequence ID" value="MBM6699666.1"/>
    <property type="molecule type" value="Genomic_DNA"/>
</dbReference>
<evidence type="ECO:0000256" key="1">
    <source>
        <dbReference type="ARBA" id="ARBA00009902"/>
    </source>
</evidence>
<dbReference type="SUPFAM" id="SSF49899">
    <property type="entry name" value="Concanavalin A-like lectins/glucanases"/>
    <property type="match status" value="1"/>
</dbReference>
<feature type="domain" description="Glycosyl hydrolase family 32 N-terminal" evidence="5">
    <location>
        <begin position="90"/>
        <end position="241"/>
    </location>
</feature>
<protein>
    <recommendedName>
        <fullName evidence="2">beta-fructofuranosidase</fullName>
        <ecNumber evidence="2">3.2.1.26</ecNumber>
    </recommendedName>
</protein>
<name>A0A939BAA2_9BIFI</name>
<dbReference type="InterPro" id="IPR018053">
    <property type="entry name" value="Glyco_hydro_32_AS"/>
</dbReference>
<sequence>MAVVTADGERREYRIPSDVRRQHIVIPVPKNTEVRVALVDASAPYAYLSGGEDLLDRGIRLINLDPVQAAWPTVPTTGQIHAGLGRSGAHYEPPARWMNDPNGLCRFQGRYHLFYQFNPYGWNWEPMHWGHAVSRDLVHWTDLPVALEPQHGIFVDATQSGGAFSGSAVTVDEHGEPCPGDEAAAIRLYLTRHLETLGDESSVVEWQATCLCRDGVHMEVETPLVVRPEEGLGLDFRDPKVECALAGPAVDPERAYMVTATNLPAKRFAGAVSTIDKPAPAGVSTRGTGGWFTRSPYGKPGVDEPNHATVPAMALFSTAKPLGRTDVWHYEGPVLADLGHGLSRTYECPDLFPLDGRTVAVGALMHYRDRQGRFQQVRWYVGDLVDEGEGPRLAVESSDWCDFGTGYYATQSFRDDEGRRIVFAWYTDFAGARTERPCTANGMMSLPRELHVREGRVWSKPVREVYEQLLGDPLPVAADGAVRAAAAAPGDAYYADLRLDDDADFTMTLAEGRELADGTRASLRLVREGGRTRLVTHGLNVDDVDFDAGLDDVRRVEVFFDRTVAEVFLNDGEAAGSMLFEAAPGRAACRVEAKGQVRSLTVRDLHSIWQ</sequence>
<keyword evidence="7" id="KW-1185">Reference proteome</keyword>
<evidence type="ECO:0000313" key="7">
    <source>
        <dbReference type="Proteomes" id="UP000718821"/>
    </source>
</evidence>
<dbReference type="GO" id="GO:0004564">
    <property type="term" value="F:beta-fructofuranosidase activity"/>
    <property type="evidence" value="ECO:0007669"/>
    <property type="project" value="UniProtKB-EC"/>
</dbReference>
<gene>
    <name evidence="6" type="ORF">H7U32_04925</name>
</gene>
<comment type="similarity">
    <text evidence="1">Belongs to the glycosyl hydrolase 32 family.</text>
</comment>
<evidence type="ECO:0000256" key="4">
    <source>
        <dbReference type="ARBA" id="ARBA00023295"/>
    </source>
</evidence>
<dbReference type="GO" id="GO:0005975">
    <property type="term" value="P:carbohydrate metabolic process"/>
    <property type="evidence" value="ECO:0007669"/>
    <property type="project" value="InterPro"/>
</dbReference>
<dbReference type="Pfam" id="PF00251">
    <property type="entry name" value="Glyco_hydro_32N"/>
    <property type="match status" value="2"/>
</dbReference>
<dbReference type="InterPro" id="IPR013320">
    <property type="entry name" value="ConA-like_dom_sf"/>
</dbReference>
<organism evidence="6 7">
    <name type="scientific">Bifidobacterium pullorum subsp. saeculare</name>
    <dbReference type="NCBI Taxonomy" id="78257"/>
    <lineage>
        <taxon>Bacteria</taxon>
        <taxon>Bacillati</taxon>
        <taxon>Actinomycetota</taxon>
        <taxon>Actinomycetes</taxon>
        <taxon>Bifidobacteriales</taxon>
        <taxon>Bifidobacteriaceae</taxon>
        <taxon>Bifidobacterium</taxon>
    </lineage>
</organism>
<dbReference type="InterPro" id="IPR013148">
    <property type="entry name" value="Glyco_hydro_32_N"/>
</dbReference>
<dbReference type="Proteomes" id="UP000718821">
    <property type="component" value="Unassembled WGS sequence"/>
</dbReference>
<dbReference type="InterPro" id="IPR001362">
    <property type="entry name" value="Glyco_hydro_32"/>
</dbReference>
<dbReference type="Gene3D" id="2.60.120.560">
    <property type="entry name" value="Exo-inulinase, domain 1"/>
    <property type="match status" value="1"/>
</dbReference>
<reference evidence="6" key="1">
    <citation type="submission" date="2020-08" db="EMBL/GenBank/DDBJ databases">
        <authorList>
            <person name="Cejkova D."/>
            <person name="Kubasova T."/>
            <person name="Jahodarova E."/>
            <person name="Rychlik I."/>
        </authorList>
    </citation>
    <scope>NUCLEOTIDE SEQUENCE</scope>
    <source>
        <strain evidence="6">An836</strain>
    </source>
</reference>
<dbReference type="PANTHER" id="PTHR43101">
    <property type="entry name" value="BETA-FRUCTOSIDASE"/>
    <property type="match status" value="1"/>
</dbReference>
<dbReference type="InterPro" id="IPR051214">
    <property type="entry name" value="GH32_Enzymes"/>
</dbReference>
<evidence type="ECO:0000256" key="3">
    <source>
        <dbReference type="ARBA" id="ARBA00022801"/>
    </source>
</evidence>
<feature type="domain" description="Glycosyl hydrolase family 32 N-terminal" evidence="5">
    <location>
        <begin position="328"/>
        <end position="461"/>
    </location>
</feature>
<evidence type="ECO:0000313" key="6">
    <source>
        <dbReference type="EMBL" id="MBM6699666.1"/>
    </source>
</evidence>
<comment type="caution">
    <text evidence="6">The sequence shown here is derived from an EMBL/GenBank/DDBJ whole genome shotgun (WGS) entry which is preliminary data.</text>
</comment>
<dbReference type="AlphaFoldDB" id="A0A939BAA2"/>
<reference evidence="6" key="2">
    <citation type="journal article" date="2021" name="Sci. Rep.">
        <title>The distribution of antibiotic resistance genes in chicken gut microbiota commensals.</title>
        <authorList>
            <person name="Juricova H."/>
            <person name="Matiasovicova J."/>
            <person name="Kubasova T."/>
            <person name="Cejkova D."/>
            <person name="Rychlik I."/>
        </authorList>
    </citation>
    <scope>NUCLEOTIDE SEQUENCE</scope>
    <source>
        <strain evidence="6">An836</strain>
    </source>
</reference>
<dbReference type="EC" id="3.2.1.26" evidence="2"/>
<keyword evidence="4" id="KW-0326">Glycosidase</keyword>